<dbReference type="PANTHER" id="PTHR10204:SF34">
    <property type="entry name" value="NAD(P)H DEHYDROGENASE [QUINONE] 1 ISOFORM 1"/>
    <property type="match status" value="1"/>
</dbReference>
<accession>A0A0X8H0C8</accession>
<dbReference type="AlphaFoldDB" id="A0A0X8H0C8"/>
<organism evidence="4 5">
    <name type="scientific">Erysipelothrix larvae</name>
    <dbReference type="NCBI Taxonomy" id="1514105"/>
    <lineage>
        <taxon>Bacteria</taxon>
        <taxon>Bacillati</taxon>
        <taxon>Bacillota</taxon>
        <taxon>Erysipelotrichia</taxon>
        <taxon>Erysipelotrichales</taxon>
        <taxon>Erysipelotrichaceae</taxon>
        <taxon>Erysipelothrix</taxon>
    </lineage>
</organism>
<dbReference type="InterPro" id="IPR051545">
    <property type="entry name" value="NAD(P)H_dehydrogenase_qn"/>
</dbReference>
<dbReference type="GO" id="GO:0005829">
    <property type="term" value="C:cytosol"/>
    <property type="evidence" value="ECO:0007669"/>
    <property type="project" value="TreeGrafter"/>
</dbReference>
<dbReference type="Gene3D" id="3.40.50.360">
    <property type="match status" value="1"/>
</dbReference>
<keyword evidence="2" id="KW-0560">Oxidoreductase</keyword>
<dbReference type="EMBL" id="CP013213">
    <property type="protein sequence ID" value="AMC93747.1"/>
    <property type="molecule type" value="Genomic_DNA"/>
</dbReference>
<dbReference type="InterPro" id="IPR029039">
    <property type="entry name" value="Flavoprotein-like_sf"/>
</dbReference>
<reference evidence="4 5" key="1">
    <citation type="submission" date="2015-10" db="EMBL/GenBank/DDBJ databases">
        <title>Erysipelothrix larvae sp. LV19 isolated from the larval gut of the rhinoceros beetle, Trypoxylus dichotomus.</title>
        <authorList>
            <person name="Lim S."/>
            <person name="Kim B.-C."/>
        </authorList>
    </citation>
    <scope>NUCLEOTIDE SEQUENCE [LARGE SCALE GENOMIC DNA]</scope>
    <source>
        <strain evidence="4 5">LV19</strain>
    </source>
</reference>
<proteinExistence type="inferred from homology"/>
<sequence length="199" mass="23150">MKVLIVYAHPRNESFSHAILERVSETLEKNNHTVTIRDLYAMNFNPVLSAEEAIHVVDGKFVRDNDVFPHDVQIEMDYIKESDILMYIYPVWWNGFPAILKGYVERVFQHGFAYSFESDEPKKIFAGKKALFIHCTGQPQESEASKELTRIIKEVTSGWMFNSNNVELLDHLVYGRVPYQDRETLSHVLDEIQTVIEKI</sequence>
<protein>
    <submittedName>
        <fullName evidence="4">Flavoprotein</fullName>
    </submittedName>
</protein>
<dbReference type="PANTHER" id="PTHR10204">
    <property type="entry name" value="NAD P H OXIDOREDUCTASE-RELATED"/>
    <property type="match status" value="1"/>
</dbReference>
<dbReference type="RefSeq" id="WP_067632819.1">
    <property type="nucleotide sequence ID" value="NZ_CP013213.1"/>
</dbReference>
<evidence type="ECO:0000313" key="4">
    <source>
        <dbReference type="EMBL" id="AMC93747.1"/>
    </source>
</evidence>
<evidence type="ECO:0000256" key="2">
    <source>
        <dbReference type="ARBA" id="ARBA00023002"/>
    </source>
</evidence>
<keyword evidence="5" id="KW-1185">Reference proteome</keyword>
<comment type="similarity">
    <text evidence="1">Belongs to the NAD(P)H dehydrogenase (quinone) family.</text>
</comment>
<evidence type="ECO:0000259" key="3">
    <source>
        <dbReference type="Pfam" id="PF02525"/>
    </source>
</evidence>
<dbReference type="InterPro" id="IPR003680">
    <property type="entry name" value="Flavodoxin_fold"/>
</dbReference>
<dbReference type="Proteomes" id="UP000063781">
    <property type="component" value="Chromosome"/>
</dbReference>
<evidence type="ECO:0000313" key="5">
    <source>
        <dbReference type="Proteomes" id="UP000063781"/>
    </source>
</evidence>
<dbReference type="STRING" id="1514105.AOC36_07040"/>
<dbReference type="GO" id="GO:0003955">
    <property type="term" value="F:NAD(P)H dehydrogenase (quinone) activity"/>
    <property type="evidence" value="ECO:0007669"/>
    <property type="project" value="TreeGrafter"/>
</dbReference>
<dbReference type="Pfam" id="PF02525">
    <property type="entry name" value="Flavodoxin_2"/>
    <property type="match status" value="1"/>
</dbReference>
<name>A0A0X8H0C8_9FIRM</name>
<evidence type="ECO:0000256" key="1">
    <source>
        <dbReference type="ARBA" id="ARBA00006252"/>
    </source>
</evidence>
<feature type="domain" description="Flavodoxin-like fold" evidence="3">
    <location>
        <begin position="1"/>
        <end position="146"/>
    </location>
</feature>
<dbReference type="OrthoDB" id="9805976at2"/>
<dbReference type="SUPFAM" id="SSF52218">
    <property type="entry name" value="Flavoproteins"/>
    <property type="match status" value="1"/>
</dbReference>
<gene>
    <name evidence="4" type="ORF">AOC36_07040</name>
</gene>
<dbReference type="KEGG" id="erl:AOC36_07040"/>